<keyword evidence="4 8" id="KW-0460">Magnesium</keyword>
<keyword evidence="3 8" id="KW-0479">Metal-binding</keyword>
<dbReference type="PANTHER" id="PTHR42836:SF1">
    <property type="entry name" value="7-CARBOXY-7-DEAZAGUANINE SYNTHASE"/>
    <property type="match status" value="1"/>
</dbReference>
<dbReference type="InterPro" id="IPR058240">
    <property type="entry name" value="rSAM_sf"/>
</dbReference>
<comment type="catalytic activity">
    <reaction evidence="8">
        <text>6-carboxy-5,6,7,8-tetrahydropterin + H(+) = 7-carboxy-7-carbaguanine + NH4(+)</text>
        <dbReference type="Rhea" id="RHEA:27974"/>
        <dbReference type="ChEBI" id="CHEBI:15378"/>
        <dbReference type="ChEBI" id="CHEBI:28938"/>
        <dbReference type="ChEBI" id="CHEBI:61032"/>
        <dbReference type="ChEBI" id="CHEBI:61036"/>
        <dbReference type="EC" id="4.3.99.3"/>
    </reaction>
</comment>
<evidence type="ECO:0000256" key="1">
    <source>
        <dbReference type="ARBA" id="ARBA00022485"/>
    </source>
</evidence>
<dbReference type="Proteomes" id="UP000242205">
    <property type="component" value="Chromosome"/>
</dbReference>
<dbReference type="GO" id="GO:0008616">
    <property type="term" value="P:tRNA queuosine(34) biosynthetic process"/>
    <property type="evidence" value="ECO:0007669"/>
    <property type="project" value="UniProtKB-UniRule"/>
</dbReference>
<dbReference type="EC" id="4.3.99.3" evidence="8"/>
<feature type="domain" description="Radical SAM core" evidence="9">
    <location>
        <begin position="27"/>
        <end position="214"/>
    </location>
</feature>
<dbReference type="GO" id="GO:0000287">
    <property type="term" value="F:magnesium ion binding"/>
    <property type="evidence" value="ECO:0007669"/>
    <property type="project" value="UniProtKB-UniRule"/>
</dbReference>
<feature type="binding site" evidence="8">
    <location>
        <position position="81"/>
    </location>
    <ligand>
        <name>S-adenosyl-L-methionine</name>
        <dbReference type="ChEBI" id="CHEBI:59789"/>
    </ligand>
</feature>
<dbReference type="Gene3D" id="3.20.20.70">
    <property type="entry name" value="Aldolase class I"/>
    <property type="match status" value="1"/>
</dbReference>
<evidence type="ECO:0000256" key="7">
    <source>
        <dbReference type="ARBA" id="ARBA00023239"/>
    </source>
</evidence>
<dbReference type="PIRSF" id="PIRSF000370">
    <property type="entry name" value="QueE"/>
    <property type="match status" value="1"/>
</dbReference>
<protein>
    <recommendedName>
        <fullName evidence="8">7-carboxy-7-deazaguanine synthase</fullName>
        <shortName evidence="8">CDG synthase</shortName>
        <ecNumber evidence="8">4.3.99.3</ecNumber>
    </recommendedName>
    <alternativeName>
        <fullName evidence="8">Queuosine biosynthesis protein QueE</fullName>
    </alternativeName>
</protein>
<comment type="pathway">
    <text evidence="8">Purine metabolism; 7-cyano-7-deazaguanine biosynthesis.</text>
</comment>
<dbReference type="KEGG" id="atw:C0099_01870"/>
<dbReference type="GO" id="GO:1904047">
    <property type="term" value="F:S-adenosyl-L-methionine binding"/>
    <property type="evidence" value="ECO:0007669"/>
    <property type="project" value="UniProtKB-UniRule"/>
</dbReference>
<keyword evidence="5 8" id="KW-0408">Iron</keyword>
<dbReference type="GO" id="GO:0051539">
    <property type="term" value="F:4 iron, 4 sulfur cluster binding"/>
    <property type="evidence" value="ECO:0007669"/>
    <property type="project" value="UniProtKB-UniRule"/>
</dbReference>
<feature type="binding site" evidence="8">
    <location>
        <begin position="46"/>
        <end position="48"/>
    </location>
    <ligand>
        <name>S-adenosyl-L-methionine</name>
        <dbReference type="ChEBI" id="CHEBI:59789"/>
    </ligand>
</feature>
<keyword evidence="11" id="KW-1185">Reference proteome</keyword>
<evidence type="ECO:0000256" key="5">
    <source>
        <dbReference type="ARBA" id="ARBA00023004"/>
    </source>
</evidence>
<dbReference type="SFLD" id="SFLDS00029">
    <property type="entry name" value="Radical_SAM"/>
    <property type="match status" value="1"/>
</dbReference>
<keyword evidence="7 8" id="KW-0456">Lyase</keyword>
<comment type="cofactor">
    <cofactor evidence="8">
        <name>[4Fe-4S] cluster</name>
        <dbReference type="ChEBI" id="CHEBI:49883"/>
    </cofactor>
    <text evidence="8">Binds 1 [4Fe-4S] cluster. The cluster is coordinated with 3 cysteines and an exchangeable S-adenosyl-L-methionine.</text>
</comment>
<comment type="cofactor">
    <cofactor evidence="8">
        <name>S-adenosyl-L-methionine</name>
        <dbReference type="ChEBI" id="CHEBI:59789"/>
    </cofactor>
    <text evidence="8">Binds 1 S-adenosyl-L-methionine per subunit.</text>
</comment>
<feature type="binding site" evidence="8">
    <location>
        <position position="79"/>
    </location>
    <ligand>
        <name>substrate</name>
    </ligand>
</feature>
<dbReference type="RefSeq" id="WP_102248342.1">
    <property type="nucleotide sequence ID" value="NZ_CP025682.1"/>
</dbReference>
<sequence length="221" mass="24476">MQELQERTKTSVRVTEVFASIQGETSRTGLPTVFVRLTGCPLRCVWCDTEYAFHGGRSRDLDELIAEVAAHGLRHVCVTGGEPLAQKSCLQLLAALCDRGFSVSLETSGALDISGVDARVSRIVDLKAPGSGEADRNLWANLAHLRSDDELKIVLADEADYAWARACIVEHRLAERCPVLLSPVHGRLDPTALAEWIVRDRLPVRFQTQIHKILWLDARGR</sequence>
<gene>
    <name evidence="8" type="primary">queE</name>
    <name evidence="10" type="ORF">C0099_01870</name>
</gene>
<dbReference type="CDD" id="cd01335">
    <property type="entry name" value="Radical_SAM"/>
    <property type="match status" value="1"/>
</dbReference>
<evidence type="ECO:0000256" key="2">
    <source>
        <dbReference type="ARBA" id="ARBA00022691"/>
    </source>
</evidence>
<evidence type="ECO:0000259" key="9">
    <source>
        <dbReference type="PROSITE" id="PS51918"/>
    </source>
</evidence>
<dbReference type="InterPro" id="IPR013785">
    <property type="entry name" value="Aldolase_TIM"/>
</dbReference>
<dbReference type="OrthoDB" id="9792276at2"/>
<accession>A0A2I6SAL6</accession>
<evidence type="ECO:0000256" key="6">
    <source>
        <dbReference type="ARBA" id="ARBA00023014"/>
    </source>
</evidence>
<dbReference type="GO" id="GO:0016840">
    <property type="term" value="F:carbon-nitrogen lyase activity"/>
    <property type="evidence" value="ECO:0007669"/>
    <property type="project" value="UniProtKB-UniRule"/>
</dbReference>
<evidence type="ECO:0000313" key="10">
    <source>
        <dbReference type="EMBL" id="AUN96303.1"/>
    </source>
</evidence>
<feature type="binding site" evidence="8">
    <location>
        <position position="49"/>
    </location>
    <ligand>
        <name>Mg(2+)</name>
        <dbReference type="ChEBI" id="CHEBI:18420"/>
    </ligand>
</feature>
<keyword evidence="2 8" id="KW-0949">S-adenosyl-L-methionine</keyword>
<keyword evidence="1 8" id="KW-0004">4Fe-4S</keyword>
<dbReference type="SUPFAM" id="SSF102114">
    <property type="entry name" value="Radical SAM enzymes"/>
    <property type="match status" value="1"/>
</dbReference>
<dbReference type="InterPro" id="IPR027621">
    <property type="entry name" value="rSAM_QueE_gams"/>
</dbReference>
<feature type="binding site" evidence="8">
    <location>
        <position position="47"/>
    </location>
    <ligand>
        <name>[4Fe-4S] cluster</name>
        <dbReference type="ChEBI" id="CHEBI:49883"/>
        <note>4Fe-4S-S-AdoMet</note>
    </ligand>
</feature>
<dbReference type="HAMAP" id="MF_00917">
    <property type="entry name" value="QueE"/>
    <property type="match status" value="1"/>
</dbReference>
<feature type="binding site" evidence="8">
    <location>
        <begin position="21"/>
        <end position="23"/>
    </location>
    <ligand>
        <name>substrate</name>
    </ligand>
</feature>
<dbReference type="InterPro" id="IPR007197">
    <property type="entry name" value="rSAM"/>
</dbReference>
<proteinExistence type="inferred from homology"/>
<dbReference type="EMBL" id="CP025682">
    <property type="protein sequence ID" value="AUN96303.1"/>
    <property type="molecule type" value="Genomic_DNA"/>
</dbReference>
<dbReference type="Pfam" id="PF04055">
    <property type="entry name" value="Radical_SAM"/>
    <property type="match status" value="1"/>
</dbReference>
<evidence type="ECO:0000256" key="3">
    <source>
        <dbReference type="ARBA" id="ARBA00022723"/>
    </source>
</evidence>
<reference evidence="10 11" key="1">
    <citation type="submission" date="2018-01" db="EMBL/GenBank/DDBJ databases">
        <authorList>
            <person name="Fu G.-Y."/>
        </authorList>
    </citation>
    <scope>NUCLEOTIDE SEQUENCE [LARGE SCALE GENOMIC DNA]</scope>
    <source>
        <strain evidence="10 11">SY39</strain>
    </source>
</reference>
<evidence type="ECO:0000313" key="11">
    <source>
        <dbReference type="Proteomes" id="UP000242205"/>
    </source>
</evidence>
<dbReference type="PANTHER" id="PTHR42836">
    <property type="entry name" value="7-CARBOXY-7-DEAZAGUANINE SYNTHASE"/>
    <property type="match status" value="1"/>
</dbReference>
<keyword evidence="6 8" id="KW-0411">Iron-sulfur</keyword>
<dbReference type="AlphaFoldDB" id="A0A2I6SAL6"/>
<comment type="subunit">
    <text evidence="8">Homodimer.</text>
</comment>
<comment type="cofactor">
    <cofactor evidence="8">
        <name>Mg(2+)</name>
        <dbReference type="ChEBI" id="CHEBI:18420"/>
    </cofactor>
</comment>
<dbReference type="UniPathway" id="UPA00391"/>
<feature type="binding site" evidence="8">
    <location>
        <position position="36"/>
    </location>
    <ligand>
        <name>substrate</name>
    </ligand>
</feature>
<comment type="caution">
    <text evidence="8">Lacks conserved residue(s) required for the propagation of feature annotation.</text>
</comment>
<name>A0A2I6SAL6_9RHOO</name>
<evidence type="ECO:0000256" key="8">
    <source>
        <dbReference type="HAMAP-Rule" id="MF_00917"/>
    </source>
</evidence>
<keyword evidence="8" id="KW-0671">Queuosine biosynthesis</keyword>
<dbReference type="NCBIfam" id="TIGR04349">
    <property type="entry name" value="rSAM_QueE_gams"/>
    <property type="match status" value="1"/>
</dbReference>
<dbReference type="InterPro" id="IPR024924">
    <property type="entry name" value="7-CO-7-deazaguanine_synth-like"/>
</dbReference>
<comment type="function">
    <text evidence="8">Catalyzes the complex heterocyclic radical-mediated conversion of 6-carboxy-5,6,7,8-tetrahydropterin (CPH4) to 7-carboxy-7-deazaguanine (CDG), a step common to the biosynthetic pathways of all 7-deazapurine-containing compounds.</text>
</comment>
<dbReference type="PROSITE" id="PS51918">
    <property type="entry name" value="RADICAL_SAM"/>
    <property type="match status" value="1"/>
</dbReference>
<comment type="similarity">
    <text evidence="8">Belongs to the radical SAM superfamily. 7-carboxy-7-deazaguanine synthase family.</text>
</comment>
<feature type="binding site" evidence="8">
    <location>
        <position position="44"/>
    </location>
    <ligand>
        <name>[4Fe-4S] cluster</name>
        <dbReference type="ChEBI" id="CHEBI:49883"/>
        <note>4Fe-4S-S-AdoMet</note>
    </ligand>
</feature>
<organism evidence="10 11">
    <name type="scientific">Pseudazoarcus pumilus</name>
    <dbReference type="NCBI Taxonomy" id="2067960"/>
    <lineage>
        <taxon>Bacteria</taxon>
        <taxon>Pseudomonadati</taxon>
        <taxon>Pseudomonadota</taxon>
        <taxon>Betaproteobacteria</taxon>
        <taxon>Rhodocyclales</taxon>
        <taxon>Zoogloeaceae</taxon>
        <taxon>Pseudazoarcus</taxon>
    </lineage>
</organism>
<feature type="binding site" evidence="8">
    <location>
        <position position="40"/>
    </location>
    <ligand>
        <name>[4Fe-4S] cluster</name>
        <dbReference type="ChEBI" id="CHEBI:49883"/>
        <note>4Fe-4S-S-AdoMet</note>
    </ligand>
</feature>
<evidence type="ECO:0000256" key="4">
    <source>
        <dbReference type="ARBA" id="ARBA00022842"/>
    </source>
</evidence>